<protein>
    <recommendedName>
        <fullName evidence="5">ZP domain-containing protein</fullName>
    </recommendedName>
</protein>
<dbReference type="SMART" id="SM00241">
    <property type="entry name" value="ZP"/>
    <property type="match status" value="1"/>
</dbReference>
<feature type="chain" id="PRO_5045116406" description="ZP domain-containing protein" evidence="4">
    <location>
        <begin position="23"/>
        <end position="818"/>
    </location>
</feature>
<evidence type="ECO:0000313" key="7">
    <source>
        <dbReference type="Proteomes" id="UP001642540"/>
    </source>
</evidence>
<feature type="compositionally biased region" description="Pro residues" evidence="2">
    <location>
        <begin position="329"/>
        <end position="338"/>
    </location>
</feature>
<dbReference type="Gene3D" id="2.60.40.4100">
    <property type="entry name" value="Zona pellucida, ZP-C domain"/>
    <property type="match status" value="1"/>
</dbReference>
<dbReference type="InterPro" id="IPR042235">
    <property type="entry name" value="ZP-C_dom"/>
</dbReference>
<feature type="signal peptide" evidence="4">
    <location>
        <begin position="1"/>
        <end position="22"/>
    </location>
</feature>
<keyword evidence="1" id="KW-1015">Disulfide bond</keyword>
<proteinExistence type="predicted"/>
<feature type="region of interest" description="Disordered" evidence="2">
    <location>
        <begin position="94"/>
        <end position="195"/>
    </location>
</feature>
<feature type="compositionally biased region" description="Polar residues" evidence="2">
    <location>
        <begin position="225"/>
        <end position="240"/>
    </location>
</feature>
<feature type="compositionally biased region" description="Pro residues" evidence="2">
    <location>
        <begin position="158"/>
        <end position="169"/>
    </location>
</feature>
<feature type="compositionally biased region" description="Low complexity" evidence="2">
    <location>
        <begin position="175"/>
        <end position="188"/>
    </location>
</feature>
<gene>
    <name evidence="6" type="ORF">ODALV1_LOCUS16365</name>
</gene>
<feature type="region of interest" description="Disordered" evidence="2">
    <location>
        <begin position="221"/>
        <end position="302"/>
    </location>
</feature>
<dbReference type="Pfam" id="PF00100">
    <property type="entry name" value="Zona_pellucida"/>
    <property type="match status" value="1"/>
</dbReference>
<evidence type="ECO:0000256" key="2">
    <source>
        <dbReference type="SAM" id="MobiDB-lite"/>
    </source>
</evidence>
<dbReference type="Proteomes" id="UP001642540">
    <property type="component" value="Unassembled WGS sequence"/>
</dbReference>
<comment type="caution">
    <text evidence="6">The sequence shown here is derived from an EMBL/GenBank/DDBJ whole genome shotgun (WGS) entry which is preliminary data.</text>
</comment>
<keyword evidence="4" id="KW-0732">Signal</keyword>
<dbReference type="InterPro" id="IPR001507">
    <property type="entry name" value="ZP_dom"/>
</dbReference>
<feature type="compositionally biased region" description="Basic and acidic residues" evidence="2">
    <location>
        <begin position="688"/>
        <end position="697"/>
    </location>
</feature>
<keyword evidence="3" id="KW-0472">Membrane</keyword>
<evidence type="ECO:0000256" key="4">
    <source>
        <dbReference type="SAM" id="SignalP"/>
    </source>
</evidence>
<feature type="transmembrane region" description="Helical" evidence="3">
    <location>
        <begin position="781"/>
        <end position="806"/>
    </location>
</feature>
<keyword evidence="7" id="KW-1185">Reference proteome</keyword>
<accession>A0ABP1QXG3</accession>
<dbReference type="PROSITE" id="PS51034">
    <property type="entry name" value="ZP_2"/>
    <property type="match status" value="1"/>
</dbReference>
<feature type="domain" description="ZP" evidence="5">
    <location>
        <begin position="417"/>
        <end position="676"/>
    </location>
</feature>
<evidence type="ECO:0000256" key="3">
    <source>
        <dbReference type="SAM" id="Phobius"/>
    </source>
</evidence>
<feature type="compositionally biased region" description="Pro residues" evidence="2">
    <location>
        <begin position="269"/>
        <end position="278"/>
    </location>
</feature>
<evidence type="ECO:0000259" key="5">
    <source>
        <dbReference type="PROSITE" id="PS51034"/>
    </source>
</evidence>
<dbReference type="PANTHER" id="PTHR46560:SF4">
    <property type="entry name" value="DUSKY"/>
    <property type="match status" value="1"/>
</dbReference>
<evidence type="ECO:0000256" key="1">
    <source>
        <dbReference type="ARBA" id="ARBA00023157"/>
    </source>
</evidence>
<feature type="region of interest" description="Disordered" evidence="2">
    <location>
        <begin position="676"/>
        <end position="714"/>
    </location>
</feature>
<reference evidence="6 7" key="1">
    <citation type="submission" date="2024-08" db="EMBL/GenBank/DDBJ databases">
        <authorList>
            <person name="Cucini C."/>
            <person name="Frati F."/>
        </authorList>
    </citation>
    <scope>NUCLEOTIDE SEQUENCE [LARGE SCALE GENOMIC DNA]</scope>
</reference>
<sequence>MLLRRRLLFMMFLLSISQLSHCESGENRAVSNEAFEKRQGIALEDIPDQLAMESEHHDQIAVESGHKDQIAVESYQNVVPVPVGMPGAPNQVILPVPQGFNPSQAPPPHGHGPMGMRIPPPPQGPHGQFSQHHQSHMPPPPNFQHGPRFPHPQALHQGPPPQYHQGPPPHHFHQQHNNQQQQQQQYQPSSKEQQILQHIQQALPTAGGEVIVQKAQEVAPGQELPNPSINAAQSQHQQQVIHPMNHGGNSGERQNHHQNQYQNHQPDGLVPPPPPPPPHHGRFHSHERDRIPPPKQSYHSGEITKNILRELFERKPNFSKERPNGGFFGPPPPPPGPGHPKVMNRPPIRPPPRPAPGGGGLFTNGKEAALSTNDLNAEGGEIGPIVQYGAPGAGGAGGPWPNGPDVDMPKIVSLEVKCERSVMRVFVAFDKPFFGVIFSKGHYHNVHCIHLPAGLGHTSANFDVGIDACGTQGNSENGLYGYGVQSGSGSYFENTIVIQYDPQVQEVWDQARKLRCTWHDQYEKSVTFRPFPVDMLDVVRADFAGDNVGCWMQIQVGKGPWASEVSGLVKIGQTMTMVLAIKDDDNKFDMMVRNCLAHDGNRAPIQLVDQWGCITRPKLMSRFTKIKNFGASATVLSYAHFQAFKFPDSMEVHFQCTIQICRHQCPEQCSQPGGPGGYVGKSGLPANDRGDREESAAARRRRRAATFNETSTDRDDLDDDDVFEYSTTFKADLNNEDVGLNRVITVVTPDDLDSVSRGDGPDEAVPIIESASSDIVCMSTLGFASMLVLLIGLLLIACVVSAVIVLRRPMMMRAQKQF</sequence>
<keyword evidence="3" id="KW-0812">Transmembrane</keyword>
<dbReference type="PANTHER" id="PTHR46560">
    <property type="entry name" value="CYPHER, ISOFORM B"/>
    <property type="match status" value="1"/>
</dbReference>
<dbReference type="EMBL" id="CAXLJM020000049">
    <property type="protein sequence ID" value="CAL8114214.1"/>
    <property type="molecule type" value="Genomic_DNA"/>
</dbReference>
<keyword evidence="3" id="KW-1133">Transmembrane helix</keyword>
<feature type="region of interest" description="Disordered" evidence="2">
    <location>
        <begin position="317"/>
        <end position="359"/>
    </location>
</feature>
<name>A0ABP1QXG3_9HEXA</name>
<evidence type="ECO:0000313" key="6">
    <source>
        <dbReference type="EMBL" id="CAL8114214.1"/>
    </source>
</evidence>
<dbReference type="InterPro" id="IPR056953">
    <property type="entry name" value="CUT_N"/>
</dbReference>
<organism evidence="6 7">
    <name type="scientific">Orchesella dallaii</name>
    <dbReference type="NCBI Taxonomy" id="48710"/>
    <lineage>
        <taxon>Eukaryota</taxon>
        <taxon>Metazoa</taxon>
        <taxon>Ecdysozoa</taxon>
        <taxon>Arthropoda</taxon>
        <taxon>Hexapoda</taxon>
        <taxon>Collembola</taxon>
        <taxon>Entomobryomorpha</taxon>
        <taxon>Entomobryoidea</taxon>
        <taxon>Orchesellidae</taxon>
        <taxon>Orchesellinae</taxon>
        <taxon>Orchesella</taxon>
    </lineage>
</organism>
<dbReference type="InterPro" id="IPR055355">
    <property type="entry name" value="ZP-C"/>
</dbReference>
<dbReference type="Pfam" id="PF25057">
    <property type="entry name" value="CUT_N"/>
    <property type="match status" value="1"/>
</dbReference>